<keyword evidence="10" id="KW-1185">Reference proteome</keyword>
<comment type="subcellular location">
    <subcellularLocation>
        <location evidence="1">Cell membrane</location>
        <topology evidence="1">Lipid-anchor</topology>
    </subcellularLocation>
</comment>
<dbReference type="GO" id="GO:0005886">
    <property type="term" value="C:plasma membrane"/>
    <property type="evidence" value="ECO:0007669"/>
    <property type="project" value="UniProtKB-SubCell"/>
</dbReference>
<gene>
    <name evidence="9" type="ORF">Q4F26_02070</name>
</gene>
<dbReference type="InterPro" id="IPR050957">
    <property type="entry name" value="BMP_lipoprotein"/>
</dbReference>
<keyword evidence="6" id="KW-0449">Lipoprotein</keyword>
<comment type="similarity">
    <text evidence="2">Belongs to the BMP lipoprotein family.</text>
</comment>
<accession>A0AA43ZRI0</accession>
<keyword evidence="4 7" id="KW-0732">Signal</keyword>
<evidence type="ECO:0000256" key="1">
    <source>
        <dbReference type="ARBA" id="ARBA00004193"/>
    </source>
</evidence>
<evidence type="ECO:0000256" key="3">
    <source>
        <dbReference type="ARBA" id="ARBA00022475"/>
    </source>
</evidence>
<dbReference type="PANTHER" id="PTHR34296">
    <property type="entry name" value="TRANSCRIPTIONAL ACTIVATOR PROTEIN MED"/>
    <property type="match status" value="1"/>
</dbReference>
<dbReference type="PANTHER" id="PTHR34296:SF2">
    <property type="entry name" value="ABC TRANSPORTER GUANOSINE-BINDING PROTEIN NUPN"/>
    <property type="match status" value="1"/>
</dbReference>
<reference evidence="9" key="1">
    <citation type="submission" date="2023-07" db="EMBL/GenBank/DDBJ databases">
        <title>Between Cages and Wild: Unraveling the Impact of Captivity on Animal Microbiomes and Antimicrobial Resistance.</title>
        <authorList>
            <person name="Schmartz G.P."/>
            <person name="Rehner J."/>
            <person name="Schuff M.J."/>
            <person name="Becker S.L."/>
            <person name="Kravczyk M."/>
            <person name="Gurevich A."/>
            <person name="Francke R."/>
            <person name="Mueller R."/>
            <person name="Keller V."/>
            <person name="Keller A."/>
        </authorList>
    </citation>
    <scope>NUCLEOTIDE SEQUENCE</scope>
    <source>
        <strain evidence="9">S39M_St_73</strain>
    </source>
</reference>
<evidence type="ECO:0000256" key="6">
    <source>
        <dbReference type="ARBA" id="ARBA00023288"/>
    </source>
</evidence>
<protein>
    <submittedName>
        <fullName evidence="9">BMP family ABC transporter substrate-binding protein</fullName>
    </submittedName>
</protein>
<dbReference type="InterPro" id="IPR028082">
    <property type="entry name" value="Peripla_BP_I"/>
</dbReference>
<dbReference type="Proteomes" id="UP001171751">
    <property type="component" value="Unassembled WGS sequence"/>
</dbReference>
<keyword evidence="3" id="KW-1003">Cell membrane</keyword>
<evidence type="ECO:0000256" key="7">
    <source>
        <dbReference type="SAM" id="SignalP"/>
    </source>
</evidence>
<evidence type="ECO:0000256" key="5">
    <source>
        <dbReference type="ARBA" id="ARBA00023136"/>
    </source>
</evidence>
<comment type="caution">
    <text evidence="9">The sequence shown here is derived from an EMBL/GenBank/DDBJ whole genome shotgun (WGS) entry which is preliminary data.</text>
</comment>
<feature type="chain" id="PRO_5041301321" evidence="7">
    <location>
        <begin position="22"/>
        <end position="359"/>
    </location>
</feature>
<dbReference type="Pfam" id="PF02608">
    <property type="entry name" value="Bmp"/>
    <property type="match status" value="1"/>
</dbReference>
<dbReference type="PROSITE" id="PS51257">
    <property type="entry name" value="PROKAR_LIPOPROTEIN"/>
    <property type="match status" value="1"/>
</dbReference>
<evidence type="ECO:0000259" key="8">
    <source>
        <dbReference type="Pfam" id="PF02608"/>
    </source>
</evidence>
<dbReference type="SUPFAM" id="SSF53822">
    <property type="entry name" value="Periplasmic binding protein-like I"/>
    <property type="match status" value="1"/>
</dbReference>
<evidence type="ECO:0000313" key="9">
    <source>
        <dbReference type="EMBL" id="MDO5457110.1"/>
    </source>
</evidence>
<dbReference type="EMBL" id="JAUNQW010000005">
    <property type="protein sequence ID" value="MDO5457110.1"/>
    <property type="molecule type" value="Genomic_DNA"/>
</dbReference>
<keyword evidence="5" id="KW-0472">Membrane</keyword>
<name>A0AA43ZRI0_9LACT</name>
<evidence type="ECO:0000256" key="4">
    <source>
        <dbReference type="ARBA" id="ARBA00022729"/>
    </source>
</evidence>
<feature type="domain" description="ABC transporter substrate-binding protein PnrA-like" evidence="8">
    <location>
        <begin position="46"/>
        <end position="339"/>
    </location>
</feature>
<evidence type="ECO:0000313" key="10">
    <source>
        <dbReference type="Proteomes" id="UP001171751"/>
    </source>
</evidence>
<dbReference type="Gene3D" id="3.40.50.2300">
    <property type="match status" value="2"/>
</dbReference>
<sequence>MKKYLKLLSLFILVFILAACAGEETGEDAGSADEPLRIGLLIPREGDYSFNDAAAKGMHDAKAQFGDDIYLRIFEYGNNPEGSFLQATQAGFDVLVGPDQLTDLIKDFAPEYPDTNFWIYDTVFDFSSGEYDNVSAIYYDTNESSYLAGYLAAKTSDTGVIGFIAGMNTPSISNNLVGYIQGAKAADPDITIASEYVGSWEDPARAREIAKRMYDDGASIIVSVAGGSGVGIIEEAVAQDALVIGSDLDQAAVFAARGQTLYADVIPTSLLKKIDHSIVRGIEREFEGVVRYGESVSFGLSENFVGLANNEFFKRTYEEDVRNEVLDIRDQIIKEEITVASYYEMSEDEFQELKTSVQP</sequence>
<dbReference type="AlphaFoldDB" id="A0AA43ZRI0"/>
<evidence type="ECO:0000256" key="2">
    <source>
        <dbReference type="ARBA" id="ARBA00008610"/>
    </source>
</evidence>
<proteinExistence type="inferred from homology"/>
<feature type="signal peptide" evidence="7">
    <location>
        <begin position="1"/>
        <end position="21"/>
    </location>
</feature>
<dbReference type="InterPro" id="IPR003760">
    <property type="entry name" value="PnrA-like"/>
</dbReference>
<organism evidence="9 10">
    <name type="scientific">Atopococcus tabaci</name>
    <dbReference type="NCBI Taxonomy" id="269774"/>
    <lineage>
        <taxon>Bacteria</taxon>
        <taxon>Bacillati</taxon>
        <taxon>Bacillota</taxon>
        <taxon>Bacilli</taxon>
        <taxon>Lactobacillales</taxon>
        <taxon>Carnobacteriaceae</taxon>
        <taxon>Atopococcus</taxon>
    </lineage>
</organism>